<evidence type="ECO:0000256" key="8">
    <source>
        <dbReference type="ARBA" id="ARBA00022722"/>
    </source>
</evidence>
<dbReference type="GO" id="GO:0005730">
    <property type="term" value="C:nucleolus"/>
    <property type="evidence" value="ECO:0007669"/>
    <property type="project" value="UniProtKB-SubCell"/>
</dbReference>
<evidence type="ECO:0000256" key="12">
    <source>
        <dbReference type="ARBA" id="ARBA00046486"/>
    </source>
</evidence>
<evidence type="ECO:0000256" key="7">
    <source>
        <dbReference type="ARBA" id="ARBA00022694"/>
    </source>
</evidence>
<sequence>MEVNKLEGSVNASLPDSVDDYRGRLGLQKGDTSDRVVVGAFLRRHINPKFKPALQQEELQYKCQMLDNVKKVKTDGFNKRKLRGLTCKERKKLKLYKPQAENQKYSMYIQMHEMWLDYMRSIINVKSLNNIPVKANDHAMLRADYHGCLATVTKSKCPSYVGLTGIIIQETKNTFKIITKDDKIKTLPKENCVFTFIIDDIQFTMYGKHFAFRPADRATKKFTSKPTLDF</sequence>
<dbReference type="Pfam" id="PF01868">
    <property type="entry name" value="RNase_P-MRP_p29"/>
    <property type="match status" value="1"/>
</dbReference>
<evidence type="ECO:0000313" key="13">
    <source>
        <dbReference type="EMBL" id="CAH1780482.1"/>
    </source>
</evidence>
<evidence type="ECO:0000256" key="5">
    <source>
        <dbReference type="ARBA" id="ARBA00022490"/>
    </source>
</evidence>
<dbReference type="InterPro" id="IPR023538">
    <property type="entry name" value="RNP1"/>
</dbReference>
<evidence type="ECO:0000256" key="11">
    <source>
        <dbReference type="ARBA" id="ARBA00023242"/>
    </source>
</evidence>
<keyword evidence="11" id="KW-0539">Nucleus</keyword>
<keyword evidence="14" id="KW-1185">Reference proteome</keyword>
<evidence type="ECO:0000256" key="3">
    <source>
        <dbReference type="ARBA" id="ARBA00006181"/>
    </source>
</evidence>
<dbReference type="EMBL" id="CAIIXF020000003">
    <property type="protein sequence ID" value="CAH1780482.1"/>
    <property type="molecule type" value="Genomic_DNA"/>
</dbReference>
<comment type="caution">
    <text evidence="13">The sequence shown here is derived from an EMBL/GenBank/DDBJ whole genome shotgun (WGS) entry which is preliminary data.</text>
</comment>
<keyword evidence="8" id="KW-0540">Nuclease</keyword>
<dbReference type="GO" id="GO:0006364">
    <property type="term" value="P:rRNA processing"/>
    <property type="evidence" value="ECO:0007669"/>
    <property type="project" value="TreeGrafter"/>
</dbReference>
<accession>A0A8J1UPV5</accession>
<evidence type="ECO:0000256" key="4">
    <source>
        <dbReference type="ARBA" id="ARBA00016225"/>
    </source>
</evidence>
<dbReference type="Gene3D" id="2.30.30.210">
    <property type="entry name" value="Ribonuclease P/MRP, subunit p29"/>
    <property type="match status" value="1"/>
</dbReference>
<dbReference type="SMART" id="SM00538">
    <property type="entry name" value="POP4"/>
    <property type="match status" value="1"/>
</dbReference>
<dbReference type="OrthoDB" id="124041at2759"/>
<keyword evidence="5" id="KW-0963">Cytoplasm</keyword>
<organism evidence="13 14">
    <name type="scientific">Owenia fusiformis</name>
    <name type="common">Polychaete worm</name>
    <dbReference type="NCBI Taxonomy" id="6347"/>
    <lineage>
        <taxon>Eukaryota</taxon>
        <taxon>Metazoa</taxon>
        <taxon>Spiralia</taxon>
        <taxon>Lophotrochozoa</taxon>
        <taxon>Annelida</taxon>
        <taxon>Polychaeta</taxon>
        <taxon>Sedentaria</taxon>
        <taxon>Canalipalpata</taxon>
        <taxon>Sabellida</taxon>
        <taxon>Oweniida</taxon>
        <taxon>Oweniidae</taxon>
        <taxon>Owenia</taxon>
    </lineage>
</organism>
<keyword evidence="6" id="KW-0597">Phosphoprotein</keyword>
<dbReference type="AlphaFoldDB" id="A0A8J1UPV5"/>
<dbReference type="PANTHER" id="PTHR13348">
    <property type="entry name" value="RIBONUCLEASE P SUBUNIT P29"/>
    <property type="match status" value="1"/>
</dbReference>
<dbReference type="SUPFAM" id="SSF101744">
    <property type="entry name" value="Rof/RNase P subunit-like"/>
    <property type="match status" value="1"/>
</dbReference>
<dbReference type="InterPro" id="IPR036980">
    <property type="entry name" value="RNase_P/MRP_Rpp29_sf"/>
</dbReference>
<dbReference type="PANTHER" id="PTHR13348:SF0">
    <property type="entry name" value="RIBONUCLEASE P PROTEIN SUBUNIT P29"/>
    <property type="match status" value="1"/>
</dbReference>
<evidence type="ECO:0000256" key="2">
    <source>
        <dbReference type="ARBA" id="ARBA00004604"/>
    </source>
</evidence>
<comment type="function">
    <text evidence="1">Component of ribonuclease P, a ribonucleoprotein complex that generates mature tRNA molecules by cleaving their 5'-ends.</text>
</comment>
<dbReference type="GO" id="GO:0000172">
    <property type="term" value="C:ribonuclease MRP complex"/>
    <property type="evidence" value="ECO:0007669"/>
    <property type="project" value="InterPro"/>
</dbReference>
<evidence type="ECO:0000256" key="1">
    <source>
        <dbReference type="ARBA" id="ARBA00002435"/>
    </source>
</evidence>
<dbReference type="InterPro" id="IPR023534">
    <property type="entry name" value="Rof/RNase_P-like"/>
</dbReference>
<dbReference type="Proteomes" id="UP000749559">
    <property type="component" value="Unassembled WGS sequence"/>
</dbReference>
<evidence type="ECO:0000313" key="14">
    <source>
        <dbReference type="Proteomes" id="UP000749559"/>
    </source>
</evidence>
<dbReference type="GO" id="GO:0016787">
    <property type="term" value="F:hydrolase activity"/>
    <property type="evidence" value="ECO:0007669"/>
    <property type="project" value="UniProtKB-KW"/>
</dbReference>
<dbReference type="GO" id="GO:0033204">
    <property type="term" value="F:ribonuclease P RNA binding"/>
    <property type="evidence" value="ECO:0007669"/>
    <property type="project" value="InterPro"/>
</dbReference>
<dbReference type="InterPro" id="IPR002730">
    <property type="entry name" value="Rpp29/RNP1"/>
</dbReference>
<dbReference type="InterPro" id="IPR016848">
    <property type="entry name" value="RNase_P/MRP_Rpp29-subunit"/>
</dbReference>
<dbReference type="GO" id="GO:0004519">
    <property type="term" value="F:endonuclease activity"/>
    <property type="evidence" value="ECO:0007669"/>
    <property type="project" value="UniProtKB-KW"/>
</dbReference>
<dbReference type="GO" id="GO:0030677">
    <property type="term" value="C:ribonuclease P complex"/>
    <property type="evidence" value="ECO:0007669"/>
    <property type="project" value="InterPro"/>
</dbReference>
<gene>
    <name evidence="13" type="ORF">OFUS_LOCUS7172</name>
</gene>
<comment type="subunit">
    <text evidence="12">Component of nuclear RNase P and RNase MRP ribonucleoproteins. RNase P consists of a catalytic RNA moiety and 10 different protein chains; POP1, POP4, POP5, POP7, RPP14, RPP21, RPP25, RPP30, RPP38 and RPP40. Within the RNase P complex, POP1, POP7 and RPP25 form the 'finger' subcomplex, POP5, RPP14, RPP40 and homodimeric RPP30 form the 'palm' subcomplex, and RPP21, POP4 and RPP38 form the 'wrist' subcomplex. All subunits of the RNase P complex interact with the catalytic RNA. Several subunits of RNase P are also part of the RNase MRP complex. RNase MRP consists of a catalytic RNA moiety and about 8 protein subunits; POP1, POP7, RPP25, RPP30, RPP38, RPP40 and possibly also POP4 and POP5.</text>
</comment>
<evidence type="ECO:0000256" key="10">
    <source>
        <dbReference type="ARBA" id="ARBA00022801"/>
    </source>
</evidence>
<reference evidence="13" key="1">
    <citation type="submission" date="2022-03" db="EMBL/GenBank/DDBJ databases">
        <authorList>
            <person name="Martin C."/>
        </authorList>
    </citation>
    <scope>NUCLEOTIDE SEQUENCE</scope>
</reference>
<comment type="subcellular location">
    <subcellularLocation>
        <location evidence="2">Nucleus</location>
        <location evidence="2">Nucleolus</location>
    </subcellularLocation>
</comment>
<dbReference type="HAMAP" id="MF_00754">
    <property type="entry name" value="RNase_P_1"/>
    <property type="match status" value="1"/>
</dbReference>
<dbReference type="FunFam" id="2.30.30.210:FF:000001">
    <property type="entry name" value="Ribonuclease P protein subunit p29"/>
    <property type="match status" value="1"/>
</dbReference>
<evidence type="ECO:0000256" key="9">
    <source>
        <dbReference type="ARBA" id="ARBA00022759"/>
    </source>
</evidence>
<keyword evidence="7" id="KW-0819">tRNA processing</keyword>
<evidence type="ECO:0000256" key="6">
    <source>
        <dbReference type="ARBA" id="ARBA00022553"/>
    </source>
</evidence>
<keyword evidence="10" id="KW-0378">Hydrolase</keyword>
<dbReference type="GO" id="GO:0001682">
    <property type="term" value="P:tRNA 5'-leader removal"/>
    <property type="evidence" value="ECO:0007669"/>
    <property type="project" value="InterPro"/>
</dbReference>
<name>A0A8J1UPV5_OWEFU</name>
<comment type="similarity">
    <text evidence="3">Belongs to the eukaryotic/archaeal RNase P protein component 1 family.</text>
</comment>
<protein>
    <recommendedName>
        <fullName evidence="4">Ribonuclease P protein subunit p29</fullName>
    </recommendedName>
</protein>
<keyword evidence="9" id="KW-0255">Endonuclease</keyword>
<proteinExistence type="inferred from homology"/>